<evidence type="ECO:0000313" key="3">
    <source>
        <dbReference type="Proteomes" id="UP000076078"/>
    </source>
</evidence>
<feature type="compositionally biased region" description="Low complexity" evidence="1">
    <location>
        <begin position="29"/>
        <end position="41"/>
    </location>
</feature>
<dbReference type="FunCoup" id="A0A151ZGI3">
    <property type="interactions" value="738"/>
</dbReference>
<feature type="region of interest" description="Disordered" evidence="1">
    <location>
        <begin position="18"/>
        <end position="43"/>
    </location>
</feature>
<evidence type="ECO:0000256" key="1">
    <source>
        <dbReference type="SAM" id="MobiDB-lite"/>
    </source>
</evidence>
<reference evidence="2 3" key="1">
    <citation type="submission" date="2015-12" db="EMBL/GenBank/DDBJ databases">
        <title>Dictyostelia acquired genes for synthesis and detection of signals that induce cell-type specialization by lateral gene transfer from prokaryotes.</title>
        <authorList>
            <person name="Gloeckner G."/>
            <person name="Schaap P."/>
        </authorList>
    </citation>
    <scope>NUCLEOTIDE SEQUENCE [LARGE SCALE GENOMIC DNA]</scope>
    <source>
        <strain evidence="2 3">TK</strain>
    </source>
</reference>
<dbReference type="Proteomes" id="UP000076078">
    <property type="component" value="Unassembled WGS sequence"/>
</dbReference>
<dbReference type="OrthoDB" id="20992at2759"/>
<name>A0A151ZGI3_TIELA</name>
<protein>
    <submittedName>
        <fullName evidence="2">Uncharacterized protein</fullName>
    </submittedName>
</protein>
<sequence>MTTLSDLINELIKQNISLDEKEGSDNHHSNNNNNGNTNSTIDNEKTFNQLSTYLPIIPIKNLESFIDDTKNKFHEIENYLNRSNINNNNNNNNSTISKDVNKLIKQFYRINNSFYDTINESSLKYNSIIRKQTTSSNTSTTAATTSETNTETINLANNYSSIYYLFNIHLFKLILKMEFDDIVYLLNDYYIEDDVNGYDDNDDEDSDYENIDGEEYIENVVINTNAISSVVDEDDYVYEPFQTTSTDLNEFYQDNKVTTWLTISRKLEPIIKALSYDNLIQDTVWEDFSILEDIQEISTLLFQNQNLKEIYDYFPNFIYLLRDRIVHKTTDIPYILPIIFKVIQVSPDESSEKLLTPFQFKTILSILDSLVCINNLPTQSILALTKYILKYMNYFLDRLSFWVTLPNELFNQINSKFELESILNIVNFYTEHPLKEQDNGNWSQTILNKGIFSQYMNLVITKLLVNSDETSIRAVSMFCCKSEMLSHFIQKVPEFIDLVLKNERFSEEFDHYRTVWFFILSIHPLNQSDKDSYTNQFIDGLVKSVEKIESKDKIAIQKLETILSILVISKQSNSNQWIFSNDSSPLPHQLLTYEKKLNHMKTQLTSTTNTSNETTNEFQIFSTIRSYLKYLRGGANK</sequence>
<dbReference type="AlphaFoldDB" id="A0A151ZGI3"/>
<gene>
    <name evidence="2" type="ORF">DLAC_05576</name>
</gene>
<proteinExistence type="predicted"/>
<feature type="compositionally biased region" description="Basic and acidic residues" evidence="1">
    <location>
        <begin position="18"/>
        <end position="28"/>
    </location>
</feature>
<evidence type="ECO:0000313" key="2">
    <source>
        <dbReference type="EMBL" id="KYQ92974.1"/>
    </source>
</evidence>
<organism evidence="2 3">
    <name type="scientific">Tieghemostelium lacteum</name>
    <name type="common">Slime mold</name>
    <name type="synonym">Dictyostelium lacteum</name>
    <dbReference type="NCBI Taxonomy" id="361077"/>
    <lineage>
        <taxon>Eukaryota</taxon>
        <taxon>Amoebozoa</taxon>
        <taxon>Evosea</taxon>
        <taxon>Eumycetozoa</taxon>
        <taxon>Dictyostelia</taxon>
        <taxon>Dictyosteliales</taxon>
        <taxon>Raperosteliaceae</taxon>
        <taxon>Tieghemostelium</taxon>
    </lineage>
</organism>
<accession>A0A151ZGI3</accession>
<dbReference type="InParanoid" id="A0A151ZGI3"/>
<comment type="caution">
    <text evidence="2">The sequence shown here is derived from an EMBL/GenBank/DDBJ whole genome shotgun (WGS) entry which is preliminary data.</text>
</comment>
<dbReference type="EMBL" id="LODT01000028">
    <property type="protein sequence ID" value="KYQ92974.1"/>
    <property type="molecule type" value="Genomic_DNA"/>
</dbReference>
<keyword evidence="3" id="KW-1185">Reference proteome</keyword>
<dbReference type="OMA" id="TVWEDYS"/>